<dbReference type="RefSeq" id="WP_179141493.1">
    <property type="nucleotide sequence ID" value="NZ_FWYD01000010.1"/>
</dbReference>
<evidence type="ECO:0000313" key="2">
    <source>
        <dbReference type="EMBL" id="SMC91911.1"/>
    </source>
</evidence>
<dbReference type="Pfam" id="PF04748">
    <property type="entry name" value="Polysacc_deac_2"/>
    <property type="match status" value="1"/>
</dbReference>
<dbReference type="SUPFAM" id="SSF88713">
    <property type="entry name" value="Glycoside hydrolase/deacetylase"/>
    <property type="match status" value="1"/>
</dbReference>
<feature type="region of interest" description="Disordered" evidence="1">
    <location>
        <begin position="49"/>
        <end position="407"/>
    </location>
</feature>
<dbReference type="EMBL" id="FWYD01000010">
    <property type="protein sequence ID" value="SMC91911.1"/>
    <property type="molecule type" value="Genomic_DNA"/>
</dbReference>
<dbReference type="InterPro" id="IPR011330">
    <property type="entry name" value="Glyco_hydro/deAcase_b/a-brl"/>
</dbReference>
<dbReference type="Proteomes" id="UP000192330">
    <property type="component" value="Unassembled WGS sequence"/>
</dbReference>
<organism evidence="2 3">
    <name type="scientific">Primorskyibacter flagellatus</name>
    <dbReference type="NCBI Taxonomy" id="1387277"/>
    <lineage>
        <taxon>Bacteria</taxon>
        <taxon>Pseudomonadati</taxon>
        <taxon>Pseudomonadota</taxon>
        <taxon>Alphaproteobacteria</taxon>
        <taxon>Rhodobacterales</taxon>
        <taxon>Roseobacteraceae</taxon>
        <taxon>Primorskyibacter</taxon>
    </lineage>
</organism>
<reference evidence="2 3" key="1">
    <citation type="submission" date="2017-04" db="EMBL/GenBank/DDBJ databases">
        <authorList>
            <person name="Afonso C.L."/>
            <person name="Miller P.J."/>
            <person name="Scott M.A."/>
            <person name="Spackman E."/>
            <person name="Goraichik I."/>
            <person name="Dimitrov K.M."/>
            <person name="Suarez D.L."/>
            <person name="Swayne D.E."/>
        </authorList>
    </citation>
    <scope>NUCLEOTIDE SEQUENCE [LARGE SCALE GENOMIC DNA]</scope>
    <source>
        <strain evidence="2 3">CGMCC 1.12644</strain>
    </source>
</reference>
<dbReference type="GO" id="GO:0005975">
    <property type="term" value="P:carbohydrate metabolic process"/>
    <property type="evidence" value="ECO:0007669"/>
    <property type="project" value="InterPro"/>
</dbReference>
<evidence type="ECO:0000313" key="3">
    <source>
        <dbReference type="Proteomes" id="UP000192330"/>
    </source>
</evidence>
<dbReference type="InterPro" id="IPR006837">
    <property type="entry name" value="Divergent_DAC"/>
</dbReference>
<proteinExistence type="predicted"/>
<protein>
    <submittedName>
        <fullName evidence="2">Uncharacterized conserved protein YibQ, putative polysaccharide deacetylase 2 family</fullName>
    </submittedName>
</protein>
<dbReference type="STRING" id="1387277.SAMN06295998_11096"/>
<feature type="compositionally biased region" description="Basic and acidic residues" evidence="1">
    <location>
        <begin position="252"/>
        <end position="280"/>
    </location>
</feature>
<accession>A0A1W2D3B0</accession>
<evidence type="ECO:0000256" key="1">
    <source>
        <dbReference type="SAM" id="MobiDB-lite"/>
    </source>
</evidence>
<keyword evidence="3" id="KW-1185">Reference proteome</keyword>
<dbReference type="AlphaFoldDB" id="A0A1W2D3B0"/>
<sequence>MAKGFLSGAVFGTVTAVAGAGVLSLAVGMPQSQRPEVVAVEVPAGSAFDDVRDDRAATRPASETSGPAGEAPRITAPVPDDLARLADADTTPVAAPSPDMGANAMTAPDAGVSSGAVTVQSETPAPVAVEPSGAPATPEAETRLTVSTEPADPPAPPVEERLNGLTPPDDAPDDDVFVQSMRAEAVSGGPVPQPWRPDAGVAMFDAPAQPAPPTAEDTTPPTAIDTPRAATVSGLSEPSAPAPFVIQNDPGLARDRADDAPAGRDMSGARDATDGSRSEAEEPADAPVLTDTPEVAGAEKRQSSDIVTAEGETARSVPDDGNEQPADRESTADTVAPATGGGGDVGPGSDDGADAGSDEADDMDSVEATPTADSGPSDEPPAITMSDAQQDEGPEPADADRDEASADTGAEANVNLGADEPSMAPPEEMIAESTPVIGSQPVRTTAPDASAEFPGNAVALAELSPLERFGAPFQPAGEKPLLSVILIDDGTGPLGPDAIDGFPFAVTFALDAASPDARQRMTLYREKGYEVMALADLPQEAGGNAAEDALDALLNDLPEVVAVLEGDQAGLQGARAISDQVTQTVRQSGHGLVMRPNGQNSAQTLAAQQGVPAATAFRDLDGQGQGQTVIRRFLDQATTRATSRAGREQPIILLGRLRAETLASLMLWGMQDQTKDAVDIVPISSFLLQTAD</sequence>
<gene>
    <name evidence="2" type="ORF">SAMN06295998_11096</name>
</gene>
<feature type="compositionally biased region" description="Low complexity" evidence="1">
    <location>
        <begin position="214"/>
        <end position="231"/>
    </location>
</feature>
<dbReference type="Gene3D" id="3.20.20.370">
    <property type="entry name" value="Glycoside hydrolase/deacetylase"/>
    <property type="match status" value="1"/>
</dbReference>
<name>A0A1W2D3B0_9RHOB</name>
<feature type="compositionally biased region" description="Acidic residues" evidence="1">
    <location>
        <begin position="351"/>
        <end position="365"/>
    </location>
</feature>